<evidence type="ECO:0000313" key="2">
    <source>
        <dbReference type="EMBL" id="EUB65060.1"/>
    </source>
</evidence>
<feature type="transmembrane region" description="Helical" evidence="1">
    <location>
        <begin position="68"/>
        <end position="86"/>
    </location>
</feature>
<dbReference type="CTD" id="36336044"/>
<feature type="transmembrane region" description="Helical" evidence="1">
    <location>
        <begin position="263"/>
        <end position="283"/>
    </location>
</feature>
<feature type="transmembrane region" description="Helical" evidence="1">
    <location>
        <begin position="138"/>
        <end position="154"/>
    </location>
</feature>
<dbReference type="STRING" id="6210.W6UTV0"/>
<dbReference type="GeneID" id="36336044"/>
<evidence type="ECO:0000256" key="1">
    <source>
        <dbReference type="SAM" id="Phobius"/>
    </source>
</evidence>
<name>W6UTV0_ECHGR</name>
<feature type="transmembrane region" description="Helical" evidence="1">
    <location>
        <begin position="295"/>
        <end position="312"/>
    </location>
</feature>
<keyword evidence="1" id="KW-0472">Membrane</keyword>
<keyword evidence="1" id="KW-1133">Transmembrane helix</keyword>
<evidence type="ECO:0000313" key="3">
    <source>
        <dbReference type="Proteomes" id="UP000019149"/>
    </source>
</evidence>
<keyword evidence="1" id="KW-0812">Transmembrane</keyword>
<feature type="transmembrane region" description="Helical" evidence="1">
    <location>
        <begin position="36"/>
        <end position="56"/>
    </location>
</feature>
<feature type="transmembrane region" description="Helical" evidence="1">
    <location>
        <begin position="226"/>
        <end position="243"/>
    </location>
</feature>
<feature type="transmembrane region" description="Helical" evidence="1">
    <location>
        <begin position="114"/>
        <end position="132"/>
    </location>
</feature>
<comment type="caution">
    <text evidence="2">The sequence shown here is derived from an EMBL/GenBank/DDBJ whole genome shotgun (WGS) entry which is preliminary data.</text>
</comment>
<feature type="transmembrane region" description="Helical" evidence="1">
    <location>
        <begin position="318"/>
        <end position="335"/>
    </location>
</feature>
<sequence length="364" mass="40642">MTSCPIGSKVLCPLDCALLLVFSLPIMKVLNWFSGLWLSVIHGLASAFLLFVHRSLFWNINVLFDGPLWITFAECMFTVVVCLIRLRSSSFSIIRSLRQGFFSAAKEHSLNIKLSLAFSLMIICNNLCLYYMDMPMYFVARSLAVPISLVFTYRSRSVNKCVGVLLGALLVVVGYIVTLIEENLTNLLIAEGIVFGILASLFVVIYYQEASHLASGNNYDVHLKQVYVNNVICSLFTFIAIAFTETSELMFLPYSLYPETVLFWLLIVLSCITSSFVGTVVLREVTTHSMSHRELIGLVRSLLQTVLAVIIFRVYTTGFWWVGVLLTAAGTAIYWRAYMIHVTDPLGTNSAAKDGLPTVNNLAD</sequence>
<accession>W6UTV0</accession>
<dbReference type="Proteomes" id="UP000019149">
    <property type="component" value="Unassembled WGS sequence"/>
</dbReference>
<dbReference type="KEGG" id="egl:EGR_00329"/>
<gene>
    <name evidence="2" type="ORF">EGR_00329</name>
</gene>
<protein>
    <submittedName>
        <fullName evidence="2">GDP-fucose transporter</fullName>
    </submittedName>
</protein>
<dbReference type="EMBL" id="APAU02000001">
    <property type="protein sequence ID" value="EUB65060.1"/>
    <property type="molecule type" value="Genomic_DNA"/>
</dbReference>
<organism evidence="2 3">
    <name type="scientific">Echinococcus granulosus</name>
    <name type="common">Hydatid tapeworm</name>
    <dbReference type="NCBI Taxonomy" id="6210"/>
    <lineage>
        <taxon>Eukaryota</taxon>
        <taxon>Metazoa</taxon>
        <taxon>Spiralia</taxon>
        <taxon>Lophotrochozoa</taxon>
        <taxon>Platyhelminthes</taxon>
        <taxon>Cestoda</taxon>
        <taxon>Eucestoda</taxon>
        <taxon>Cyclophyllidea</taxon>
        <taxon>Taeniidae</taxon>
        <taxon>Echinococcus</taxon>
        <taxon>Echinococcus granulosus group</taxon>
    </lineage>
</organism>
<dbReference type="RefSeq" id="XP_024356256.1">
    <property type="nucleotide sequence ID" value="XM_024489578.1"/>
</dbReference>
<feature type="transmembrane region" description="Helical" evidence="1">
    <location>
        <begin position="161"/>
        <end position="180"/>
    </location>
</feature>
<dbReference type="OrthoDB" id="5547497at2759"/>
<reference evidence="2 3" key="1">
    <citation type="journal article" date="2013" name="Nat. Genet.">
        <title>The genome of the hydatid tapeworm Echinococcus granulosus.</title>
        <authorList>
            <person name="Zheng H."/>
            <person name="Zhang W."/>
            <person name="Zhang L."/>
            <person name="Zhang Z."/>
            <person name="Li J."/>
            <person name="Lu G."/>
            <person name="Zhu Y."/>
            <person name="Wang Y."/>
            <person name="Huang Y."/>
            <person name="Liu J."/>
            <person name="Kang H."/>
            <person name="Chen J."/>
            <person name="Wang L."/>
            <person name="Chen A."/>
            <person name="Yu S."/>
            <person name="Gao Z."/>
            <person name="Jin L."/>
            <person name="Gu W."/>
            <person name="Wang Z."/>
            <person name="Zhao L."/>
            <person name="Shi B."/>
            <person name="Wen H."/>
            <person name="Lin R."/>
            <person name="Jones M.K."/>
            <person name="Brejova B."/>
            <person name="Vinar T."/>
            <person name="Zhao G."/>
            <person name="McManus D.P."/>
            <person name="Chen Z."/>
            <person name="Zhou Y."/>
            <person name="Wang S."/>
        </authorList>
    </citation>
    <scope>NUCLEOTIDE SEQUENCE [LARGE SCALE GENOMIC DNA]</scope>
</reference>
<dbReference type="AlphaFoldDB" id="W6UTV0"/>
<feature type="transmembrane region" description="Helical" evidence="1">
    <location>
        <begin position="186"/>
        <end position="206"/>
    </location>
</feature>
<dbReference type="OMA" id="WITFAEC"/>
<keyword evidence="3" id="KW-1185">Reference proteome</keyword>
<proteinExistence type="predicted"/>